<dbReference type="EMBL" id="GL888828">
    <property type="protein sequence ID" value="EGI57709.1"/>
    <property type="molecule type" value="Genomic_DNA"/>
</dbReference>
<dbReference type="SUPFAM" id="SSF57667">
    <property type="entry name" value="beta-beta-alpha zinc fingers"/>
    <property type="match status" value="1"/>
</dbReference>
<dbReference type="GO" id="GO:0005634">
    <property type="term" value="C:nucleus"/>
    <property type="evidence" value="ECO:0007669"/>
    <property type="project" value="UniProtKB-ARBA"/>
</dbReference>
<evidence type="ECO:0000313" key="7">
    <source>
        <dbReference type="Proteomes" id="UP000007755"/>
    </source>
</evidence>
<keyword evidence="7" id="KW-1185">Reference proteome</keyword>
<organism evidence="7">
    <name type="scientific">Acromyrmex echinatior</name>
    <name type="common">Panamanian leafcutter ant</name>
    <name type="synonym">Acromyrmex octospinosus echinatior</name>
    <dbReference type="NCBI Taxonomy" id="103372"/>
    <lineage>
        <taxon>Eukaryota</taxon>
        <taxon>Metazoa</taxon>
        <taxon>Ecdysozoa</taxon>
        <taxon>Arthropoda</taxon>
        <taxon>Hexapoda</taxon>
        <taxon>Insecta</taxon>
        <taxon>Pterygota</taxon>
        <taxon>Neoptera</taxon>
        <taxon>Endopterygota</taxon>
        <taxon>Hymenoptera</taxon>
        <taxon>Apocrita</taxon>
        <taxon>Aculeata</taxon>
        <taxon>Formicoidea</taxon>
        <taxon>Formicidae</taxon>
        <taxon>Myrmicinae</taxon>
        <taxon>Acromyrmex</taxon>
    </lineage>
</organism>
<dbReference type="PROSITE" id="PS00028">
    <property type="entry name" value="ZINC_FINGER_C2H2_1"/>
    <property type="match status" value="2"/>
</dbReference>
<protein>
    <submittedName>
        <fullName evidence="6">Broad-complex core protein isoform 6</fullName>
    </submittedName>
</protein>
<feature type="domain" description="C2H2-type" evidence="5">
    <location>
        <begin position="68"/>
        <end position="91"/>
    </location>
</feature>
<dbReference type="InterPro" id="IPR036236">
    <property type="entry name" value="Znf_C2H2_sf"/>
</dbReference>
<keyword evidence="1" id="KW-0479">Metal-binding</keyword>
<feature type="domain" description="C2H2-type" evidence="5">
    <location>
        <begin position="98"/>
        <end position="125"/>
    </location>
</feature>
<dbReference type="Pfam" id="PF00096">
    <property type="entry name" value="zf-C2H2"/>
    <property type="match status" value="1"/>
</dbReference>
<reference evidence="6" key="1">
    <citation type="submission" date="2011-02" db="EMBL/GenBank/DDBJ databases">
        <title>The genome of the leaf-cutting ant Acromyrmex echinatior suggests key adaptations to social evolution and fungus farming.</title>
        <authorList>
            <person name="Nygaard S."/>
            <person name="Zhang G."/>
        </authorList>
    </citation>
    <scope>NUCLEOTIDE SEQUENCE</scope>
</reference>
<keyword evidence="3" id="KW-0862">Zinc</keyword>
<accession>F4X797</accession>
<sequence>MLMRHKRICCCYRYGLRSGAIRNFEIDGAAIEIGYFSPYCGICPPSAILAMRLSHPLHGSLLPPGICYTCDVCGKTLSTKLTLKRHKEQQHFQPLNSAVCALCHKVFRTLNSLNNHKSIYHRRQK</sequence>
<proteinExistence type="predicted"/>
<dbReference type="InterPro" id="IPR013087">
    <property type="entry name" value="Znf_C2H2_type"/>
</dbReference>
<dbReference type="PROSITE" id="PS50157">
    <property type="entry name" value="ZINC_FINGER_C2H2_2"/>
    <property type="match status" value="2"/>
</dbReference>
<dbReference type="OrthoDB" id="10261408at2759"/>
<dbReference type="AlphaFoldDB" id="F4X797"/>
<gene>
    <name evidence="6" type="ORF">G5I_14235</name>
</gene>
<evidence type="ECO:0000256" key="4">
    <source>
        <dbReference type="PROSITE-ProRule" id="PRU00042"/>
    </source>
</evidence>
<dbReference type="GO" id="GO:0008270">
    <property type="term" value="F:zinc ion binding"/>
    <property type="evidence" value="ECO:0007669"/>
    <property type="project" value="UniProtKB-KW"/>
</dbReference>
<dbReference type="Proteomes" id="UP000007755">
    <property type="component" value="Unassembled WGS sequence"/>
</dbReference>
<keyword evidence="2 4" id="KW-0863">Zinc-finger</keyword>
<dbReference type="Pfam" id="PF13912">
    <property type="entry name" value="zf-C2H2_6"/>
    <property type="match status" value="1"/>
</dbReference>
<evidence type="ECO:0000256" key="3">
    <source>
        <dbReference type="ARBA" id="ARBA00022833"/>
    </source>
</evidence>
<dbReference type="InParanoid" id="F4X797"/>
<evidence type="ECO:0000313" key="6">
    <source>
        <dbReference type="EMBL" id="EGI57709.1"/>
    </source>
</evidence>
<evidence type="ECO:0000256" key="2">
    <source>
        <dbReference type="ARBA" id="ARBA00022771"/>
    </source>
</evidence>
<dbReference type="SMART" id="SM00355">
    <property type="entry name" value="ZnF_C2H2"/>
    <property type="match status" value="2"/>
</dbReference>
<dbReference type="Gene3D" id="3.30.160.60">
    <property type="entry name" value="Classic Zinc Finger"/>
    <property type="match status" value="1"/>
</dbReference>
<dbReference type="FunFam" id="3.30.160.60:FF:000446">
    <property type="entry name" value="Zinc finger protein"/>
    <property type="match status" value="1"/>
</dbReference>
<evidence type="ECO:0000256" key="1">
    <source>
        <dbReference type="ARBA" id="ARBA00022723"/>
    </source>
</evidence>
<evidence type="ECO:0000259" key="5">
    <source>
        <dbReference type="PROSITE" id="PS50157"/>
    </source>
</evidence>
<name>F4X797_ACREC</name>